<dbReference type="EMBL" id="QKXC01000081">
    <property type="protein sequence ID" value="RBR23129.1"/>
    <property type="molecule type" value="Genomic_DNA"/>
</dbReference>
<evidence type="ECO:0000313" key="3">
    <source>
        <dbReference type="Proteomes" id="UP000253153"/>
    </source>
</evidence>
<keyword evidence="1" id="KW-0732">Signal</keyword>
<feature type="chain" id="PRO_5016885008" description="EF-hand domain-containing protein" evidence="1">
    <location>
        <begin position="17"/>
        <end position="440"/>
    </location>
</feature>
<dbReference type="GeneID" id="41993567"/>
<dbReference type="PANTHER" id="PTHR31252">
    <property type="entry name" value="DUF4419 DOMAIN-CONTAINING PROTEIN"/>
    <property type="match status" value="1"/>
</dbReference>
<evidence type="ECO:0000256" key="1">
    <source>
        <dbReference type="SAM" id="SignalP"/>
    </source>
</evidence>
<dbReference type="OrthoDB" id="9978173at2759"/>
<gene>
    <name evidence="2" type="ORF">FIESC28_04124</name>
</gene>
<dbReference type="InterPro" id="IPR025533">
    <property type="entry name" value="DUF4419"/>
</dbReference>
<dbReference type="Proteomes" id="UP000253153">
    <property type="component" value="Unassembled WGS sequence"/>
</dbReference>
<accession>A0A366S1D2</accession>
<protein>
    <recommendedName>
        <fullName evidence="4">EF-hand domain-containing protein</fullName>
    </recommendedName>
</protein>
<dbReference type="AlphaFoldDB" id="A0A366S1D2"/>
<dbReference type="PANTHER" id="PTHR31252:SF11">
    <property type="entry name" value="DUF4419 DOMAIN-CONTAINING PROTEIN"/>
    <property type="match status" value="1"/>
</dbReference>
<organism evidence="2 3">
    <name type="scientific">Fusarium coffeatum</name>
    <dbReference type="NCBI Taxonomy" id="231269"/>
    <lineage>
        <taxon>Eukaryota</taxon>
        <taxon>Fungi</taxon>
        <taxon>Dikarya</taxon>
        <taxon>Ascomycota</taxon>
        <taxon>Pezizomycotina</taxon>
        <taxon>Sordariomycetes</taxon>
        <taxon>Hypocreomycetidae</taxon>
        <taxon>Hypocreales</taxon>
        <taxon>Nectriaceae</taxon>
        <taxon>Fusarium</taxon>
        <taxon>Fusarium incarnatum-equiseti species complex</taxon>
    </lineage>
</organism>
<evidence type="ECO:0000313" key="2">
    <source>
        <dbReference type="EMBL" id="RBR23129.1"/>
    </source>
</evidence>
<sequence length="440" mass="48894">MKALSLWLSLATASITIPLSPVAPLPLTGTIATSVKDLFRRSCPEEVAYSVPYTPSLLASSFEDVAHVYPSSGGFIRGAVEAWAQHQHLILRPGEVWFEVLSQMNLYMSANSEKLRDKFVEFDGREKIVVEGDSWESMITSFGDELNNRVKTKWLKDWILPNFSTSTPQDDVTATILMMGLMKNFFDFEGMLVCGIPSVTLLGEREDWVKLQSKLGRLYEFGPDAGLFADALKPIMKRFVSSWDADGDGVGETREFWEQIVRAKKKWSCGEGASEWDVSGWITAFQFFERDGKRRGFDPWAEDEEEEKEEVKMGIFPNDWNIIIDGQSYLPVSLSDMSTGYAKAPLKMKGYPQAGVDTDAYLLAGNIGVERVEEEDRVEARPVSGWFLYGPVDTNYTVGPFFGSGSEMEGIAVGIAVCKDAAVMESGKTGSGEGEEVKDL</sequence>
<dbReference type="RefSeq" id="XP_031017720.1">
    <property type="nucleotide sequence ID" value="XM_031158271.1"/>
</dbReference>
<keyword evidence="3" id="KW-1185">Reference proteome</keyword>
<feature type="signal peptide" evidence="1">
    <location>
        <begin position="1"/>
        <end position="16"/>
    </location>
</feature>
<name>A0A366S1D2_9HYPO</name>
<evidence type="ECO:0008006" key="4">
    <source>
        <dbReference type="Google" id="ProtNLM"/>
    </source>
</evidence>
<dbReference type="Pfam" id="PF14388">
    <property type="entry name" value="DUF4419"/>
    <property type="match status" value="1"/>
</dbReference>
<comment type="caution">
    <text evidence="2">The sequence shown here is derived from an EMBL/GenBank/DDBJ whole genome shotgun (WGS) entry which is preliminary data.</text>
</comment>
<reference evidence="2 3" key="1">
    <citation type="submission" date="2018-06" db="EMBL/GenBank/DDBJ databases">
        <title>Fusarium incarnatum-equiseti species complex species 28.</title>
        <authorList>
            <person name="Gardiner D.M."/>
        </authorList>
    </citation>
    <scope>NUCLEOTIDE SEQUENCE [LARGE SCALE GENOMIC DNA]</scope>
    <source>
        <strain evidence="2 3">FIESC_28</strain>
    </source>
</reference>
<proteinExistence type="predicted"/>